<dbReference type="EMBL" id="CP069798">
    <property type="protein sequence ID" value="QRQ82359.1"/>
    <property type="molecule type" value="Genomic_DNA"/>
</dbReference>
<evidence type="ECO:0000313" key="3">
    <source>
        <dbReference type="EMBL" id="QRQ82359.1"/>
    </source>
</evidence>
<reference evidence="3" key="1">
    <citation type="submission" date="2021-02" db="EMBL/GenBank/DDBJ databases">
        <title>Neisseriaceae sp. 26B isolated from the cloaca of a Common Toad-headed Turtle (Mesoclemmys nasuta).</title>
        <authorList>
            <person name="Spergser J."/>
            <person name="Busse H.-J."/>
        </authorList>
    </citation>
    <scope>NUCLEOTIDE SEQUENCE</scope>
    <source>
        <strain evidence="3">26B</strain>
    </source>
</reference>
<sequence length="148" mass="16189">MHHPHKCARLGLWIGSALVLAACATGSGPSVSGNWQEVGLSGSGNVRHAIDKDSIRRQGNLATFRDKKTVIDMAHEHYSNTPAYKVAVSDWEIDCARKTYRLSALQLLDTGGKNLGQYRYSSTDLRPMAVARGSATEKQYELVCGQKL</sequence>
<dbReference type="RefSeq" id="WP_230339644.1">
    <property type="nucleotide sequence ID" value="NZ_CP069798.1"/>
</dbReference>
<evidence type="ECO:0000259" key="2">
    <source>
        <dbReference type="Pfam" id="PF16747"/>
    </source>
</evidence>
<organism evidence="3 4">
    <name type="scientific">Paralysiella testudinis</name>
    <dbReference type="NCBI Taxonomy" id="2809020"/>
    <lineage>
        <taxon>Bacteria</taxon>
        <taxon>Pseudomonadati</taxon>
        <taxon>Pseudomonadota</taxon>
        <taxon>Betaproteobacteria</taxon>
        <taxon>Neisseriales</taxon>
        <taxon>Neisseriaceae</taxon>
        <taxon>Paralysiella</taxon>
    </lineage>
</organism>
<keyword evidence="4" id="KW-1185">Reference proteome</keyword>
<dbReference type="AlphaFoldDB" id="A0A892ZNE4"/>
<dbReference type="KEGG" id="ptes:JQU52_02825"/>
<dbReference type="PROSITE" id="PS51257">
    <property type="entry name" value="PROKAR_LIPOPROTEIN"/>
    <property type="match status" value="1"/>
</dbReference>
<protein>
    <recommendedName>
        <fullName evidence="2">Surface-adhesin protein E-like domain-containing protein</fullName>
    </recommendedName>
</protein>
<dbReference type="Proteomes" id="UP000653156">
    <property type="component" value="Chromosome"/>
</dbReference>
<feature type="signal peptide" evidence="1">
    <location>
        <begin position="1"/>
        <end position="21"/>
    </location>
</feature>
<evidence type="ECO:0000256" key="1">
    <source>
        <dbReference type="SAM" id="SignalP"/>
    </source>
</evidence>
<dbReference type="InterPro" id="IPR031939">
    <property type="entry name" value="Adhesin_E-like"/>
</dbReference>
<accession>A0A892ZNE4</accession>
<feature type="domain" description="Surface-adhesin protein E-like" evidence="2">
    <location>
        <begin position="35"/>
        <end position="145"/>
    </location>
</feature>
<proteinExistence type="predicted"/>
<dbReference type="Pfam" id="PF16747">
    <property type="entry name" value="Adhesin_E"/>
    <property type="match status" value="1"/>
</dbReference>
<keyword evidence="1" id="KW-0732">Signal</keyword>
<evidence type="ECO:0000313" key="4">
    <source>
        <dbReference type="Proteomes" id="UP000653156"/>
    </source>
</evidence>
<name>A0A892ZNE4_9NEIS</name>
<feature type="chain" id="PRO_5034760296" description="Surface-adhesin protein E-like domain-containing protein" evidence="1">
    <location>
        <begin position="22"/>
        <end position="148"/>
    </location>
</feature>
<gene>
    <name evidence="3" type="ORF">JQU52_02825</name>
</gene>